<dbReference type="InterPro" id="IPR050109">
    <property type="entry name" value="HTH-type_TetR-like_transc_reg"/>
</dbReference>
<dbReference type="PROSITE" id="PS50977">
    <property type="entry name" value="HTH_TETR_2"/>
    <property type="match status" value="1"/>
</dbReference>
<keyword evidence="1 2" id="KW-0238">DNA-binding</keyword>
<sequence length="187" mass="20068">MAAEADGQVNPGADRRDVVLTAALETFVRYGYRKTSMEDIAGAARISRPGLYFLFKSKRELFAAAVRRALEQDLRTAACSLGDEVRPPAGAPAGSLRHLDRSLPGRGALSAVAEAHRDVLGTAVVDAPRRFHALVTDAVVSTRAPQDRATSEAIARTLISTAMGLKHQTTSRETFRENLGTAITLLL</sequence>
<keyword evidence="5" id="KW-1185">Reference proteome</keyword>
<evidence type="ECO:0000256" key="1">
    <source>
        <dbReference type="ARBA" id="ARBA00023125"/>
    </source>
</evidence>
<dbReference type="SUPFAM" id="SSF46689">
    <property type="entry name" value="Homeodomain-like"/>
    <property type="match status" value="1"/>
</dbReference>
<dbReference type="InterPro" id="IPR009057">
    <property type="entry name" value="Homeodomain-like_sf"/>
</dbReference>
<dbReference type="PANTHER" id="PTHR30055:SF146">
    <property type="entry name" value="HTH-TYPE TRANSCRIPTIONAL DUAL REGULATOR CECR"/>
    <property type="match status" value="1"/>
</dbReference>
<dbReference type="Gene3D" id="1.10.357.10">
    <property type="entry name" value="Tetracycline Repressor, domain 2"/>
    <property type="match status" value="1"/>
</dbReference>
<dbReference type="PRINTS" id="PR00455">
    <property type="entry name" value="HTHTETR"/>
</dbReference>
<gene>
    <name evidence="4" type="ORF">RM423_19845</name>
</gene>
<organism evidence="4 5">
    <name type="scientific">Jatrophihabitans lederbergiae</name>
    <dbReference type="NCBI Taxonomy" id="3075547"/>
    <lineage>
        <taxon>Bacteria</taxon>
        <taxon>Bacillati</taxon>
        <taxon>Actinomycetota</taxon>
        <taxon>Actinomycetes</taxon>
        <taxon>Jatrophihabitantales</taxon>
        <taxon>Jatrophihabitantaceae</taxon>
        <taxon>Jatrophihabitans</taxon>
    </lineage>
</organism>
<dbReference type="Proteomes" id="UP001183176">
    <property type="component" value="Unassembled WGS sequence"/>
</dbReference>
<dbReference type="RefSeq" id="WP_311424779.1">
    <property type="nucleotide sequence ID" value="NZ_JAVREH010000046.1"/>
</dbReference>
<reference evidence="5" key="1">
    <citation type="submission" date="2023-07" db="EMBL/GenBank/DDBJ databases">
        <title>30 novel species of actinomycetes from the DSMZ collection.</title>
        <authorList>
            <person name="Nouioui I."/>
        </authorList>
    </citation>
    <scope>NUCLEOTIDE SEQUENCE [LARGE SCALE GENOMIC DNA]</scope>
    <source>
        <strain evidence="5">DSM 44399</strain>
    </source>
</reference>
<dbReference type="PANTHER" id="PTHR30055">
    <property type="entry name" value="HTH-TYPE TRANSCRIPTIONAL REGULATOR RUTR"/>
    <property type="match status" value="1"/>
</dbReference>
<proteinExistence type="predicted"/>
<evidence type="ECO:0000313" key="5">
    <source>
        <dbReference type="Proteomes" id="UP001183176"/>
    </source>
</evidence>
<feature type="DNA-binding region" description="H-T-H motif" evidence="2">
    <location>
        <begin position="36"/>
        <end position="55"/>
    </location>
</feature>
<dbReference type="EMBL" id="JAVREH010000046">
    <property type="protein sequence ID" value="MDT0263634.1"/>
    <property type="molecule type" value="Genomic_DNA"/>
</dbReference>
<dbReference type="Pfam" id="PF00440">
    <property type="entry name" value="TetR_N"/>
    <property type="match status" value="1"/>
</dbReference>
<evidence type="ECO:0000256" key="2">
    <source>
        <dbReference type="PROSITE-ProRule" id="PRU00335"/>
    </source>
</evidence>
<accession>A0ABU2JG11</accession>
<evidence type="ECO:0000259" key="3">
    <source>
        <dbReference type="PROSITE" id="PS50977"/>
    </source>
</evidence>
<feature type="domain" description="HTH tetR-type" evidence="3">
    <location>
        <begin position="13"/>
        <end position="73"/>
    </location>
</feature>
<dbReference type="InterPro" id="IPR001647">
    <property type="entry name" value="HTH_TetR"/>
</dbReference>
<evidence type="ECO:0000313" key="4">
    <source>
        <dbReference type="EMBL" id="MDT0263634.1"/>
    </source>
</evidence>
<name>A0ABU2JG11_9ACTN</name>
<comment type="caution">
    <text evidence="4">The sequence shown here is derived from an EMBL/GenBank/DDBJ whole genome shotgun (WGS) entry which is preliminary data.</text>
</comment>
<protein>
    <submittedName>
        <fullName evidence="4">Helix-turn-helix domain-containing protein</fullName>
    </submittedName>
</protein>